<evidence type="ECO:0000313" key="2">
    <source>
        <dbReference type="EMBL" id="KAL3629279.1"/>
    </source>
</evidence>
<evidence type="ECO:0000259" key="1">
    <source>
        <dbReference type="PROSITE" id="PS50181"/>
    </source>
</evidence>
<gene>
    <name evidence="2" type="ORF">CASFOL_026501</name>
</gene>
<dbReference type="InterPro" id="IPR013187">
    <property type="entry name" value="F-box-assoc_dom_typ3"/>
</dbReference>
<dbReference type="InterPro" id="IPR050796">
    <property type="entry name" value="SCF_F-box_component"/>
</dbReference>
<reference evidence="3" key="1">
    <citation type="journal article" date="2024" name="IScience">
        <title>Strigolactones Initiate the Formation of Haustorium-like Structures in Castilleja.</title>
        <authorList>
            <person name="Buerger M."/>
            <person name="Peterson D."/>
            <person name="Chory J."/>
        </authorList>
    </citation>
    <scope>NUCLEOTIDE SEQUENCE [LARGE SCALE GENOMIC DNA]</scope>
</reference>
<dbReference type="InterPro" id="IPR001810">
    <property type="entry name" value="F-box_dom"/>
</dbReference>
<dbReference type="Gene3D" id="1.20.1280.50">
    <property type="match status" value="1"/>
</dbReference>
<dbReference type="Pfam" id="PF08268">
    <property type="entry name" value="FBA_3"/>
    <property type="match status" value="1"/>
</dbReference>
<evidence type="ECO:0000313" key="3">
    <source>
        <dbReference type="Proteomes" id="UP001632038"/>
    </source>
</evidence>
<dbReference type="InterPro" id="IPR036047">
    <property type="entry name" value="F-box-like_dom_sf"/>
</dbReference>
<dbReference type="PANTHER" id="PTHR31672">
    <property type="entry name" value="BNACNNG10540D PROTEIN"/>
    <property type="match status" value="1"/>
</dbReference>
<name>A0ABD3CIA4_9LAMI</name>
<dbReference type="EMBL" id="JAVIJP010000034">
    <property type="protein sequence ID" value="KAL3629279.1"/>
    <property type="molecule type" value="Genomic_DNA"/>
</dbReference>
<dbReference type="SUPFAM" id="SSF81383">
    <property type="entry name" value="F-box domain"/>
    <property type="match status" value="1"/>
</dbReference>
<accession>A0ABD3CIA4</accession>
<dbReference type="PROSITE" id="PS50181">
    <property type="entry name" value="FBOX"/>
    <property type="match status" value="1"/>
</dbReference>
<dbReference type="Proteomes" id="UP001632038">
    <property type="component" value="Unassembled WGS sequence"/>
</dbReference>
<protein>
    <recommendedName>
        <fullName evidence="1">F-box domain-containing protein</fullName>
    </recommendedName>
</protein>
<dbReference type="AlphaFoldDB" id="A0ABD3CIA4"/>
<comment type="caution">
    <text evidence="2">The sequence shown here is derived from an EMBL/GenBank/DDBJ whole genome shotgun (WGS) entry which is preliminary data.</text>
</comment>
<sequence>MMLMWPSPRTSSSDDSLLVDKEFVLPEICNEKALPQITMMVGTNNRSTHIYYLRSCRRKRLTEIESLPDEVMFDVLVRLEAQDIYDSARLVCSKWYHMIHTHTFIHAHLHHSTYGLLFQTKSTFQDSLFMVVGESGRVEISKSRYKPRCPVPTSCNGLLLELQEESNSNFYVSNPITRQMFALPRFVGYTRNYHVFGIAYAAATMGYKAVRLLYRSKKSLCFILTIRVDKSWRTVGMEFEPPYVVPLNTEGFMHWYDVTNNEVLTMNVETEIITKTSGPIPRVVYRNRGDIYLSTGRYLSMLRPCGEFCWEVWEMKPKIDYRWRKVCDISLEAHKCSTFQGFGSKQYELLIPTGWLKYLEVLLVFGVSYPTRSHVLVFNLLSQEIVTIDIPCASTNYNILVHKNSLVWF</sequence>
<keyword evidence="3" id="KW-1185">Reference proteome</keyword>
<organism evidence="2 3">
    <name type="scientific">Castilleja foliolosa</name>
    <dbReference type="NCBI Taxonomy" id="1961234"/>
    <lineage>
        <taxon>Eukaryota</taxon>
        <taxon>Viridiplantae</taxon>
        <taxon>Streptophyta</taxon>
        <taxon>Embryophyta</taxon>
        <taxon>Tracheophyta</taxon>
        <taxon>Spermatophyta</taxon>
        <taxon>Magnoliopsida</taxon>
        <taxon>eudicotyledons</taxon>
        <taxon>Gunneridae</taxon>
        <taxon>Pentapetalae</taxon>
        <taxon>asterids</taxon>
        <taxon>lamiids</taxon>
        <taxon>Lamiales</taxon>
        <taxon>Orobanchaceae</taxon>
        <taxon>Pedicularideae</taxon>
        <taxon>Castillejinae</taxon>
        <taxon>Castilleja</taxon>
    </lineage>
</organism>
<proteinExistence type="predicted"/>
<dbReference type="Pfam" id="PF12937">
    <property type="entry name" value="F-box-like"/>
    <property type="match status" value="1"/>
</dbReference>
<feature type="domain" description="F-box" evidence="1">
    <location>
        <begin position="61"/>
        <end position="108"/>
    </location>
</feature>
<dbReference type="PANTHER" id="PTHR31672:SF11">
    <property type="entry name" value="F-BOX PROTEIN CPR1-LIKE ISOFORM X2"/>
    <property type="match status" value="1"/>
</dbReference>